<evidence type="ECO:0000256" key="1">
    <source>
        <dbReference type="SAM" id="MobiDB-lite"/>
    </source>
</evidence>
<dbReference type="EMBL" id="BQFY01000006">
    <property type="protein sequence ID" value="GJJ82047.1"/>
    <property type="molecule type" value="Genomic_DNA"/>
</dbReference>
<organism evidence="2 3">
    <name type="scientific">Enterobacter cloacae</name>
    <dbReference type="NCBI Taxonomy" id="550"/>
    <lineage>
        <taxon>Bacteria</taxon>
        <taxon>Pseudomonadati</taxon>
        <taxon>Pseudomonadota</taxon>
        <taxon>Gammaproteobacteria</taxon>
        <taxon>Enterobacterales</taxon>
        <taxon>Enterobacteriaceae</taxon>
        <taxon>Enterobacter</taxon>
        <taxon>Enterobacter cloacae complex</taxon>
    </lineage>
</organism>
<gene>
    <name evidence="2" type="ORF">TUM16652_07460</name>
</gene>
<evidence type="ECO:0000313" key="2">
    <source>
        <dbReference type="EMBL" id="GJJ82047.1"/>
    </source>
</evidence>
<sequence>MYQSHFNFKNPPFRTITRLSGDFLVPYHQDVFNLLKEKTQLAGIIGLFCDDAPLLGQFIDALKASNHTVLAINAFPKLSASSLLYKLNPGTKAIKDRMQAVDAVLRQWQEGKAKSRVLTIAHAEAMKESCREVLGTLLTRAQELNFRLAVVLTGTADQEILLKQPELREYTHTHHALRPLPRIPELCSGPVRRTRLRKLAVAACPRAQNAHANQRQHQQTERAGAPVNARRLDGTRGAGQPTSFTSGGGRDPARPKTR</sequence>
<comment type="caution">
    <text evidence="2">The sequence shown here is derived from an EMBL/GenBank/DDBJ whole genome shotgun (WGS) entry which is preliminary data.</text>
</comment>
<proteinExistence type="predicted"/>
<dbReference type="AlphaFoldDB" id="A0ABD0BPB0"/>
<protein>
    <submittedName>
        <fullName evidence="2">Uncharacterized protein</fullName>
    </submittedName>
</protein>
<feature type="region of interest" description="Disordered" evidence="1">
    <location>
        <begin position="207"/>
        <end position="258"/>
    </location>
</feature>
<accession>A0ABD0BPB0</accession>
<feature type="compositionally biased region" description="Low complexity" evidence="1">
    <location>
        <begin position="207"/>
        <end position="217"/>
    </location>
</feature>
<reference evidence="2" key="1">
    <citation type="submission" date="2021-11" db="EMBL/GenBank/DDBJ databases">
        <title>WGS analysis for carbapenemase-producing Enterobacterales outbreak in a University Hospital, Japan.</title>
        <authorList>
            <person name="Tukada M."/>
            <person name="Miyazaki T."/>
            <person name="Aoki K."/>
            <person name="Yoshizawa S."/>
            <person name="Ishii Y."/>
            <person name="Tateda K."/>
        </authorList>
    </citation>
    <scope>NUCLEOTIDE SEQUENCE</scope>
    <source>
        <strain evidence="2">TUM16652</strain>
    </source>
</reference>
<name>A0ABD0BPB0_ENTCL</name>
<dbReference type="Proteomes" id="UP001050241">
    <property type="component" value="Unassembled WGS sequence"/>
</dbReference>
<evidence type="ECO:0000313" key="3">
    <source>
        <dbReference type="Proteomes" id="UP001050241"/>
    </source>
</evidence>